<keyword evidence="8" id="KW-1185">Reference proteome</keyword>
<keyword evidence="2" id="KW-0805">Transcription regulation</keyword>
<evidence type="ECO:0000256" key="1">
    <source>
        <dbReference type="ARBA" id="ARBA00010641"/>
    </source>
</evidence>
<protein>
    <submittedName>
        <fullName evidence="7">RNA polymerase sigma factor, sigma-70 family</fullName>
    </submittedName>
</protein>
<dbReference type="InterPro" id="IPR007627">
    <property type="entry name" value="RNA_pol_sigma70_r2"/>
</dbReference>
<dbReference type="STRING" id="1513793.SAMN06296036_12671"/>
<organism evidence="7 8">
    <name type="scientific">Pseudobacteriovorax antillogorgiicola</name>
    <dbReference type="NCBI Taxonomy" id="1513793"/>
    <lineage>
        <taxon>Bacteria</taxon>
        <taxon>Pseudomonadati</taxon>
        <taxon>Bdellovibrionota</taxon>
        <taxon>Oligoflexia</taxon>
        <taxon>Oligoflexales</taxon>
        <taxon>Pseudobacteriovoracaceae</taxon>
        <taxon>Pseudobacteriovorax</taxon>
    </lineage>
</organism>
<proteinExistence type="inferred from homology"/>
<dbReference type="AlphaFoldDB" id="A0A1Y6CL90"/>
<dbReference type="GO" id="GO:0016987">
    <property type="term" value="F:sigma factor activity"/>
    <property type="evidence" value="ECO:0007669"/>
    <property type="project" value="UniProtKB-KW"/>
</dbReference>
<evidence type="ECO:0000256" key="5">
    <source>
        <dbReference type="ARBA" id="ARBA00023163"/>
    </source>
</evidence>
<dbReference type="InterPro" id="IPR039425">
    <property type="entry name" value="RNA_pol_sigma-70-like"/>
</dbReference>
<feature type="domain" description="RNA polymerase sigma-70 region 2" evidence="6">
    <location>
        <begin position="36"/>
        <end position="95"/>
    </location>
</feature>
<dbReference type="GO" id="GO:0003677">
    <property type="term" value="F:DNA binding"/>
    <property type="evidence" value="ECO:0007669"/>
    <property type="project" value="UniProtKB-KW"/>
</dbReference>
<dbReference type="NCBIfam" id="TIGR02937">
    <property type="entry name" value="sigma70-ECF"/>
    <property type="match status" value="1"/>
</dbReference>
<dbReference type="PANTHER" id="PTHR43133">
    <property type="entry name" value="RNA POLYMERASE ECF-TYPE SIGMA FACTO"/>
    <property type="match status" value="1"/>
</dbReference>
<dbReference type="SUPFAM" id="SSF88659">
    <property type="entry name" value="Sigma3 and sigma4 domains of RNA polymerase sigma factors"/>
    <property type="match status" value="1"/>
</dbReference>
<evidence type="ECO:0000259" key="6">
    <source>
        <dbReference type="Pfam" id="PF04542"/>
    </source>
</evidence>
<dbReference type="InterPro" id="IPR013325">
    <property type="entry name" value="RNA_pol_sigma_r2"/>
</dbReference>
<dbReference type="Gene3D" id="1.10.1740.10">
    <property type="match status" value="1"/>
</dbReference>
<dbReference type="Proteomes" id="UP000192907">
    <property type="component" value="Unassembled WGS sequence"/>
</dbReference>
<name>A0A1Y6CL90_9BACT</name>
<dbReference type="GO" id="GO:0006352">
    <property type="term" value="P:DNA-templated transcription initiation"/>
    <property type="evidence" value="ECO:0007669"/>
    <property type="project" value="InterPro"/>
</dbReference>
<comment type="similarity">
    <text evidence="1">Belongs to the sigma-70 factor family. ECF subfamily.</text>
</comment>
<dbReference type="SUPFAM" id="SSF88946">
    <property type="entry name" value="Sigma2 domain of RNA polymerase sigma factors"/>
    <property type="match status" value="1"/>
</dbReference>
<evidence type="ECO:0000313" key="7">
    <source>
        <dbReference type="EMBL" id="SMF71328.1"/>
    </source>
</evidence>
<keyword evidence="3" id="KW-0731">Sigma factor</keyword>
<evidence type="ECO:0000256" key="4">
    <source>
        <dbReference type="ARBA" id="ARBA00023125"/>
    </source>
</evidence>
<keyword evidence="4" id="KW-0238">DNA-binding</keyword>
<dbReference type="PANTHER" id="PTHR43133:SF8">
    <property type="entry name" value="RNA POLYMERASE SIGMA FACTOR HI_1459-RELATED"/>
    <property type="match status" value="1"/>
</dbReference>
<dbReference type="Pfam" id="PF04542">
    <property type="entry name" value="Sigma70_r2"/>
    <property type="match status" value="1"/>
</dbReference>
<dbReference type="EMBL" id="FWZT01000026">
    <property type="protein sequence ID" value="SMF71328.1"/>
    <property type="molecule type" value="Genomic_DNA"/>
</dbReference>
<evidence type="ECO:0000313" key="8">
    <source>
        <dbReference type="Proteomes" id="UP000192907"/>
    </source>
</evidence>
<dbReference type="InterPro" id="IPR014284">
    <property type="entry name" value="RNA_pol_sigma-70_dom"/>
</dbReference>
<dbReference type="InterPro" id="IPR036388">
    <property type="entry name" value="WH-like_DNA-bd_sf"/>
</dbReference>
<gene>
    <name evidence="7" type="ORF">SAMN06296036_12671</name>
</gene>
<keyword evidence="5" id="KW-0804">Transcription</keyword>
<dbReference type="InterPro" id="IPR013324">
    <property type="entry name" value="RNA_pol_sigma_r3/r4-like"/>
</dbReference>
<accession>A0A1Y6CL90</accession>
<reference evidence="8" key="1">
    <citation type="submission" date="2017-04" db="EMBL/GenBank/DDBJ databases">
        <authorList>
            <person name="Varghese N."/>
            <person name="Submissions S."/>
        </authorList>
    </citation>
    <scope>NUCLEOTIDE SEQUENCE [LARGE SCALE GENOMIC DNA]</scope>
    <source>
        <strain evidence="8">RKEM611</strain>
    </source>
</reference>
<evidence type="ECO:0000256" key="3">
    <source>
        <dbReference type="ARBA" id="ARBA00023082"/>
    </source>
</evidence>
<sequence length="196" mass="22327">MDCECIDRNSLEISISCLTEDGCLMTSVSCQLISSLYKTRYKSLIHYAQSLGVSSVDASDMVQETFRIAWEKRHQLKSNHALFPWIKTILRNLCYKNGTIDSQLCFLGDGLLDQQSCDGKQIYQRVFLQQISDDIKAGMNQKAGQVATLFYFHEYSIKEISCETKICSNTVSSYLFRTRAFVKDHYENCAEALSCS</sequence>
<dbReference type="Gene3D" id="1.10.10.10">
    <property type="entry name" value="Winged helix-like DNA-binding domain superfamily/Winged helix DNA-binding domain"/>
    <property type="match status" value="1"/>
</dbReference>
<evidence type="ECO:0000256" key="2">
    <source>
        <dbReference type="ARBA" id="ARBA00023015"/>
    </source>
</evidence>
<dbReference type="OrthoDB" id="9803470at2"/>